<organism evidence="3 4">
    <name type="scientific">Clostridium botulinum C/D str. DC5</name>
    <dbReference type="NCBI Taxonomy" id="1443128"/>
    <lineage>
        <taxon>Bacteria</taxon>
        <taxon>Bacillati</taxon>
        <taxon>Bacillota</taxon>
        <taxon>Clostridia</taxon>
        <taxon>Eubacteriales</taxon>
        <taxon>Clostridiaceae</taxon>
        <taxon>Clostridium</taxon>
    </lineage>
</organism>
<evidence type="ECO:0000313" key="4">
    <source>
        <dbReference type="Proteomes" id="UP000030014"/>
    </source>
</evidence>
<keyword evidence="1" id="KW-0175">Coiled coil</keyword>
<sequence>MATISNVNNAYNVNTSKTHKKLSFELGEKISARIMNIDGETSEAILKLLDGWQFSAQIKDAIDFTPNKLIRFEVEGYDGGKILLKVLNEAEQKVEQSLVDVLEEQGVNVKDEDYNILQKMIKYNMPLTKENISKMKTLLELQGKINTSTHEENQFIKRYLSNKNINLDSQDGQNIKNILKGFFSEFKKLSTDEIFTLIQSNIELTEKNIKSFNNINKGSMHIYEDIICDDKLLQDFDEVVKSKDIQEGNNESNKENSNLTKNEEINNKSSKNTNIYNSKAYSNDKNVMDGKEILRRLLELDVESNNDEKQIIQDNDNNIKNNLVDNSEKENINFDNHKTQNTIKNNEEKNIVLNNNKTTEDMNKNDNKTLESTNKEEVLLKDNVEKKIADNKINNNTLETSQKVKEELNSKINDMKQIIKHALGENNDGKSLNFDKVFQNLQNKMNDFKVFNSLSNQYYYLDVPVSVNEKEYPCKLIIKDDRKNGKQIDSTNVKFAVCVKTVNIGVVDAYINVINSNINVNIKCEENWVKLIKLTKDKIMNKLGDLGYIVGVNVDKKQQEMNLVECNTFFEDNDFSRINFKV</sequence>
<protein>
    <recommendedName>
        <fullName evidence="5">Rhoptry protein</fullName>
    </recommendedName>
</protein>
<reference evidence="3 4" key="1">
    <citation type="submission" date="2014-01" db="EMBL/GenBank/DDBJ databases">
        <title>Plasmidome dynamics in the species complex Clostridium novyi sensu lato converts strains of independent lineages into distinctly different pathogens.</title>
        <authorList>
            <person name="Skarin H."/>
            <person name="Segerman B."/>
        </authorList>
    </citation>
    <scope>NUCLEOTIDE SEQUENCE [LARGE SCALE GENOMIC DNA]</scope>
    <source>
        <strain evidence="3 4">DC5</strain>
    </source>
</reference>
<accession>A0A0A0IBK9</accession>
<evidence type="ECO:0000313" key="3">
    <source>
        <dbReference type="EMBL" id="KGM98844.1"/>
    </source>
</evidence>
<dbReference type="AlphaFoldDB" id="A0A0A0IBK9"/>
<comment type="caution">
    <text evidence="3">The sequence shown here is derived from an EMBL/GenBank/DDBJ whole genome shotgun (WGS) entry which is preliminary data.</text>
</comment>
<name>A0A0A0IBK9_CLOBO</name>
<feature type="compositionally biased region" description="Low complexity" evidence="2">
    <location>
        <begin position="247"/>
        <end position="260"/>
    </location>
</feature>
<feature type="compositionally biased region" description="Low complexity" evidence="2">
    <location>
        <begin position="267"/>
        <end position="277"/>
    </location>
</feature>
<dbReference type="RefSeq" id="WP_039257720.1">
    <property type="nucleotide sequence ID" value="NZ_JDRY01000044.1"/>
</dbReference>
<evidence type="ECO:0008006" key="5">
    <source>
        <dbReference type="Google" id="ProtNLM"/>
    </source>
</evidence>
<gene>
    <name evidence="3" type="ORF">Z955_09935</name>
</gene>
<evidence type="ECO:0000256" key="2">
    <source>
        <dbReference type="SAM" id="MobiDB-lite"/>
    </source>
</evidence>
<feature type="coiled-coil region" evidence="1">
    <location>
        <begin position="398"/>
        <end position="425"/>
    </location>
</feature>
<dbReference type="Proteomes" id="UP000030014">
    <property type="component" value="Unassembled WGS sequence"/>
</dbReference>
<evidence type="ECO:0000256" key="1">
    <source>
        <dbReference type="SAM" id="Coils"/>
    </source>
</evidence>
<feature type="region of interest" description="Disordered" evidence="2">
    <location>
        <begin position="244"/>
        <end position="277"/>
    </location>
</feature>
<dbReference type="EMBL" id="JDRY01000044">
    <property type="protein sequence ID" value="KGM98844.1"/>
    <property type="molecule type" value="Genomic_DNA"/>
</dbReference>
<proteinExistence type="predicted"/>